<protein>
    <submittedName>
        <fullName evidence="1">Uncharacterized protein</fullName>
    </submittedName>
</protein>
<evidence type="ECO:0000313" key="2">
    <source>
        <dbReference type="Proteomes" id="UP000183816"/>
    </source>
</evidence>
<evidence type="ECO:0000313" key="1">
    <source>
        <dbReference type="EMBL" id="SDO83691.1"/>
    </source>
</evidence>
<proteinExistence type="predicted"/>
<gene>
    <name evidence="1" type="ORF">SAMN05216347_102470</name>
</gene>
<dbReference type="OrthoDB" id="2223555at2"/>
<reference evidence="1 2" key="1">
    <citation type="submission" date="2016-10" db="EMBL/GenBank/DDBJ databases">
        <authorList>
            <person name="de Groot N.N."/>
        </authorList>
    </citation>
    <scope>NUCLEOTIDE SEQUENCE [LARGE SCALE GENOMIC DNA]</scope>
    <source>
        <strain evidence="1 2">Sb04</strain>
    </source>
</reference>
<accession>A0A1H0MTI1</accession>
<dbReference type="EMBL" id="FNJK01000002">
    <property type="protein sequence ID" value="SDO83691.1"/>
    <property type="molecule type" value="Genomic_DNA"/>
</dbReference>
<dbReference type="AlphaFoldDB" id="A0A1H0MTI1"/>
<name>A0A1H0MTI1_STREI</name>
<dbReference type="Proteomes" id="UP000183816">
    <property type="component" value="Unassembled WGS sequence"/>
</dbReference>
<organism evidence="1 2">
    <name type="scientific">Streptococcus equinus</name>
    <name type="common">Streptococcus bovis</name>
    <dbReference type="NCBI Taxonomy" id="1335"/>
    <lineage>
        <taxon>Bacteria</taxon>
        <taxon>Bacillati</taxon>
        <taxon>Bacillota</taxon>
        <taxon>Bacilli</taxon>
        <taxon>Lactobacillales</taxon>
        <taxon>Streptococcaceae</taxon>
        <taxon>Streptococcus</taxon>
    </lineage>
</organism>
<sequence>MADTWELLDQKERALLKKIDDLADRQYQAEQLFSDFEAYDEATYDSENNLWEAAYHSRYSNQLENLNEGRRCHKERLVDDFLRYRDDLKREESHLERKIEVIRTQKHKEK</sequence>
<dbReference type="RefSeq" id="WP_074482204.1">
    <property type="nucleotide sequence ID" value="NZ_FNJK01000002.1"/>
</dbReference>